<keyword evidence="2" id="KW-1185">Reference proteome</keyword>
<organism evidence="1 2">
    <name type="scientific">Lupinus albus</name>
    <name type="common">White lupine</name>
    <name type="synonym">Lupinus termis</name>
    <dbReference type="NCBI Taxonomy" id="3870"/>
    <lineage>
        <taxon>Eukaryota</taxon>
        <taxon>Viridiplantae</taxon>
        <taxon>Streptophyta</taxon>
        <taxon>Embryophyta</taxon>
        <taxon>Tracheophyta</taxon>
        <taxon>Spermatophyta</taxon>
        <taxon>Magnoliopsida</taxon>
        <taxon>eudicotyledons</taxon>
        <taxon>Gunneridae</taxon>
        <taxon>Pentapetalae</taxon>
        <taxon>rosids</taxon>
        <taxon>fabids</taxon>
        <taxon>Fabales</taxon>
        <taxon>Fabaceae</taxon>
        <taxon>Papilionoideae</taxon>
        <taxon>50 kb inversion clade</taxon>
        <taxon>genistoids sensu lato</taxon>
        <taxon>core genistoids</taxon>
        <taxon>Genisteae</taxon>
        <taxon>Lupinus</taxon>
    </lineage>
</organism>
<dbReference type="AlphaFoldDB" id="A0A6A4PGX3"/>
<gene>
    <name evidence="1" type="ORF">Lalb_Chr14g0375731</name>
</gene>
<accession>A0A6A4PGX3</accession>
<reference evidence="2" key="1">
    <citation type="journal article" date="2020" name="Nat. Commun.">
        <title>Genome sequence of the cluster root forming white lupin.</title>
        <authorList>
            <person name="Hufnagel B."/>
            <person name="Marques A."/>
            <person name="Soriano A."/>
            <person name="Marques L."/>
            <person name="Divol F."/>
            <person name="Doumas P."/>
            <person name="Sallet E."/>
            <person name="Mancinotti D."/>
            <person name="Carrere S."/>
            <person name="Marande W."/>
            <person name="Arribat S."/>
            <person name="Keller J."/>
            <person name="Huneau C."/>
            <person name="Blein T."/>
            <person name="Aime D."/>
            <person name="Laguerre M."/>
            <person name="Taylor J."/>
            <person name="Schubert V."/>
            <person name="Nelson M."/>
            <person name="Geu-Flores F."/>
            <person name="Crespi M."/>
            <person name="Gallardo-Guerrero K."/>
            <person name="Delaux P.-M."/>
            <person name="Salse J."/>
            <person name="Berges H."/>
            <person name="Guyot R."/>
            <person name="Gouzy J."/>
            <person name="Peret B."/>
        </authorList>
    </citation>
    <scope>NUCLEOTIDE SEQUENCE [LARGE SCALE GENOMIC DNA]</scope>
    <source>
        <strain evidence="2">cv. Amiga</strain>
    </source>
</reference>
<comment type="caution">
    <text evidence="1">The sequence shown here is derived from an EMBL/GenBank/DDBJ whole genome shotgun (WGS) entry which is preliminary data.</text>
</comment>
<name>A0A6A4PGX3_LUPAL</name>
<evidence type="ECO:0000313" key="2">
    <source>
        <dbReference type="Proteomes" id="UP000447434"/>
    </source>
</evidence>
<dbReference type="Proteomes" id="UP000447434">
    <property type="component" value="Chromosome 14"/>
</dbReference>
<protein>
    <submittedName>
        <fullName evidence="1">Uncharacterized protein</fullName>
    </submittedName>
</protein>
<dbReference type="EMBL" id="WOCE01000014">
    <property type="protein sequence ID" value="KAE9600706.1"/>
    <property type="molecule type" value="Genomic_DNA"/>
</dbReference>
<proteinExistence type="predicted"/>
<evidence type="ECO:0000313" key="1">
    <source>
        <dbReference type="EMBL" id="KAE9600706.1"/>
    </source>
</evidence>
<sequence length="76" mass="9113">MNMKSGRRKFQRMRKLLAKPGFSDKWVVDNFLKLTFWKTICFTQLVDSEYKLTSGKISRHIWMALLCTFLNQHDNI</sequence>